<proteinExistence type="predicted"/>
<dbReference type="Proteomes" id="UP000001312">
    <property type="component" value="Unassembled WGS sequence"/>
</dbReference>
<dbReference type="InParanoid" id="A7EXY1"/>
<evidence type="ECO:0000313" key="3">
    <source>
        <dbReference type="Proteomes" id="UP000001312"/>
    </source>
</evidence>
<dbReference type="GeneID" id="5485087"/>
<evidence type="ECO:0000256" key="1">
    <source>
        <dbReference type="SAM" id="MobiDB-lite"/>
    </source>
</evidence>
<dbReference type="RefSeq" id="XP_001588649.1">
    <property type="nucleotide sequence ID" value="XM_001588599.1"/>
</dbReference>
<reference evidence="3" key="1">
    <citation type="journal article" date="2011" name="PLoS Genet.">
        <title>Genomic analysis of the necrotrophic fungal pathogens Sclerotinia sclerotiorum and Botrytis cinerea.</title>
        <authorList>
            <person name="Amselem J."/>
            <person name="Cuomo C.A."/>
            <person name="van Kan J.A."/>
            <person name="Viaud M."/>
            <person name="Benito E.P."/>
            <person name="Couloux A."/>
            <person name="Coutinho P.M."/>
            <person name="de Vries R.P."/>
            <person name="Dyer P.S."/>
            <person name="Fillinger S."/>
            <person name="Fournier E."/>
            <person name="Gout L."/>
            <person name="Hahn M."/>
            <person name="Kohn L."/>
            <person name="Lapalu N."/>
            <person name="Plummer K.M."/>
            <person name="Pradier J.M."/>
            <person name="Quevillon E."/>
            <person name="Sharon A."/>
            <person name="Simon A."/>
            <person name="ten Have A."/>
            <person name="Tudzynski B."/>
            <person name="Tudzynski P."/>
            <person name="Wincker P."/>
            <person name="Andrew M."/>
            <person name="Anthouard V."/>
            <person name="Beever R.E."/>
            <person name="Beffa R."/>
            <person name="Benoit I."/>
            <person name="Bouzid O."/>
            <person name="Brault B."/>
            <person name="Chen Z."/>
            <person name="Choquer M."/>
            <person name="Collemare J."/>
            <person name="Cotton P."/>
            <person name="Danchin E.G."/>
            <person name="Da Silva C."/>
            <person name="Gautier A."/>
            <person name="Giraud C."/>
            <person name="Giraud T."/>
            <person name="Gonzalez C."/>
            <person name="Grossetete S."/>
            <person name="Guldener U."/>
            <person name="Henrissat B."/>
            <person name="Howlett B.J."/>
            <person name="Kodira C."/>
            <person name="Kretschmer M."/>
            <person name="Lappartient A."/>
            <person name="Leroch M."/>
            <person name="Levis C."/>
            <person name="Mauceli E."/>
            <person name="Neuveglise C."/>
            <person name="Oeser B."/>
            <person name="Pearson M."/>
            <person name="Poulain J."/>
            <person name="Poussereau N."/>
            <person name="Quesneville H."/>
            <person name="Rascle C."/>
            <person name="Schumacher J."/>
            <person name="Segurens B."/>
            <person name="Sexton A."/>
            <person name="Silva E."/>
            <person name="Sirven C."/>
            <person name="Soanes D.M."/>
            <person name="Talbot N.J."/>
            <person name="Templeton M."/>
            <person name="Yandava C."/>
            <person name="Yarden O."/>
            <person name="Zeng Q."/>
            <person name="Rollins J.A."/>
            <person name="Lebrun M.H."/>
            <person name="Dickman M."/>
        </authorList>
    </citation>
    <scope>NUCLEOTIDE SEQUENCE [LARGE SCALE GENOMIC DNA]</scope>
    <source>
        <strain evidence="3">ATCC 18683 / 1980 / Ss-1</strain>
    </source>
</reference>
<dbReference type="KEGG" id="ssl:SS1G_10196"/>
<dbReference type="EMBL" id="CH476635">
    <property type="protein sequence ID" value="EDN94323.1"/>
    <property type="molecule type" value="Genomic_DNA"/>
</dbReference>
<dbReference type="HOGENOM" id="CLU_1366973_0_0_1"/>
<accession>A7EXY1</accession>
<gene>
    <name evidence="2" type="ORF">SS1G_10196</name>
</gene>
<name>A7EXY1_SCLS1</name>
<organism evidence="2 3">
    <name type="scientific">Sclerotinia sclerotiorum (strain ATCC 18683 / 1980 / Ss-1)</name>
    <name type="common">White mold</name>
    <name type="synonym">Whetzelinia sclerotiorum</name>
    <dbReference type="NCBI Taxonomy" id="665079"/>
    <lineage>
        <taxon>Eukaryota</taxon>
        <taxon>Fungi</taxon>
        <taxon>Dikarya</taxon>
        <taxon>Ascomycota</taxon>
        <taxon>Pezizomycotina</taxon>
        <taxon>Leotiomycetes</taxon>
        <taxon>Helotiales</taxon>
        <taxon>Sclerotiniaceae</taxon>
        <taxon>Sclerotinia</taxon>
    </lineage>
</organism>
<feature type="region of interest" description="Disordered" evidence="1">
    <location>
        <begin position="1"/>
        <end position="22"/>
    </location>
</feature>
<keyword evidence="3" id="KW-1185">Reference proteome</keyword>
<sequence>MEMDLEISPHAGRSEVQSQVPTSPHFQNPMQYLHGACSHCYRDDDCLAQREMAIRASYCDRLIEMETVEFPVGTVEEAYIRGVHDGRINALSQSFEDCGVRPGEHNSSSIVDDIDEILRKLTNMGLGTAKSNEDNKIDEIVRDFNDQMMLEDDELKYEVYWHLAYMEGTKDGSYMQAQIEYKALTMDDPERSEMLRRAVL</sequence>
<evidence type="ECO:0000313" key="2">
    <source>
        <dbReference type="EMBL" id="EDN94323.1"/>
    </source>
</evidence>
<dbReference type="OMA" id="WHLAYME"/>
<dbReference type="AlphaFoldDB" id="A7EXY1"/>
<protein>
    <submittedName>
        <fullName evidence="2">Uncharacterized protein</fullName>
    </submittedName>
</protein>